<dbReference type="GO" id="GO:0006289">
    <property type="term" value="P:nucleotide-excision repair"/>
    <property type="evidence" value="ECO:0007669"/>
    <property type="project" value="InterPro"/>
</dbReference>
<sequence>MSTIAKQLKNFPEESGVYFFLGAKKEMLYVGKATSLRSRVHSYLGKDLAITRGPLLVKMIAEAASIEYRKTDSVLEALILEADLIKKFKPPYNTEGKDDKSFNCVVITKEDFPQVLIIRKKDLDSSIIPNSKFLIHSWFGPFPHGLQLQEALKIIRKIFPYRDSKCRPLQGRPCFNRQIGLCPGVCTGEISKEEYAKTIRNIKLLFQNKKGAILKSLERDMKTFAKAREFEKADELKRKIFALQHIQDVALIKRESSAFSGREFRIEAYDVAHISGKEMVAVMTVVSDGTPAKSEYRKFKVKSVYGANDTAALAEALDRRLAHSEWPMPRLIVVDGAVAQKNAAEAVLKKYGFIIPVVAVTKDAYHRPKGILGERAFIAAHEKEILLANSEAHRFSIAFHRKRLQKGFLGN</sequence>
<evidence type="ECO:0000259" key="3">
    <source>
        <dbReference type="PROSITE" id="PS50165"/>
    </source>
</evidence>
<dbReference type="Gene3D" id="3.40.1440.10">
    <property type="entry name" value="GIY-YIG endonuclease"/>
    <property type="match status" value="1"/>
</dbReference>
<dbReference type="Gene3D" id="3.30.420.340">
    <property type="entry name" value="UvrC, RNAse H endonuclease domain"/>
    <property type="match status" value="1"/>
</dbReference>
<reference evidence="4 5" key="1">
    <citation type="journal article" date="2016" name="Nat. Commun.">
        <title>Thousands of microbial genomes shed light on interconnected biogeochemical processes in an aquifer system.</title>
        <authorList>
            <person name="Anantharaman K."/>
            <person name="Brown C.T."/>
            <person name="Hug L.A."/>
            <person name="Sharon I."/>
            <person name="Castelle C.J."/>
            <person name="Probst A.J."/>
            <person name="Thomas B.C."/>
            <person name="Singh A."/>
            <person name="Wilkins M.J."/>
            <person name="Karaoz U."/>
            <person name="Brodie E.L."/>
            <person name="Williams K.H."/>
            <person name="Hubbard S.S."/>
            <person name="Banfield J.F."/>
        </authorList>
    </citation>
    <scope>NUCLEOTIDE SEQUENCE [LARGE SCALE GENOMIC DNA]</scope>
</reference>
<dbReference type="InterPro" id="IPR050066">
    <property type="entry name" value="UvrABC_protein_C"/>
</dbReference>
<feature type="domain" description="UVR" evidence="1">
    <location>
        <begin position="211"/>
        <end position="246"/>
    </location>
</feature>
<accession>A0A1G2MNC1</accession>
<dbReference type="SUPFAM" id="SSF46600">
    <property type="entry name" value="C-terminal UvrC-binding domain of UvrB"/>
    <property type="match status" value="1"/>
</dbReference>
<evidence type="ECO:0000313" key="4">
    <source>
        <dbReference type="EMBL" id="OHA25366.1"/>
    </source>
</evidence>
<evidence type="ECO:0000313" key="5">
    <source>
        <dbReference type="Proteomes" id="UP000177943"/>
    </source>
</evidence>
<dbReference type="InterPro" id="IPR001162">
    <property type="entry name" value="UvrC_RNase_H_dom"/>
</dbReference>
<feature type="domain" description="GIY-YIG" evidence="2">
    <location>
        <begin position="13"/>
        <end position="94"/>
    </location>
</feature>
<dbReference type="InterPro" id="IPR036876">
    <property type="entry name" value="UVR_dom_sf"/>
</dbReference>
<dbReference type="PANTHER" id="PTHR30562:SF1">
    <property type="entry name" value="UVRABC SYSTEM PROTEIN C"/>
    <property type="match status" value="1"/>
</dbReference>
<dbReference type="Pfam" id="PF02151">
    <property type="entry name" value="UVR"/>
    <property type="match status" value="1"/>
</dbReference>
<comment type="caution">
    <text evidence="4">The sequence shown here is derived from an EMBL/GenBank/DDBJ whole genome shotgun (WGS) entry which is preliminary data.</text>
</comment>
<dbReference type="SMART" id="SM00465">
    <property type="entry name" value="GIYc"/>
    <property type="match status" value="1"/>
</dbReference>
<dbReference type="GO" id="GO:0009381">
    <property type="term" value="F:excinuclease ABC activity"/>
    <property type="evidence" value="ECO:0007669"/>
    <property type="project" value="InterPro"/>
</dbReference>
<dbReference type="PROSITE" id="PS50164">
    <property type="entry name" value="GIY_YIG"/>
    <property type="match status" value="1"/>
</dbReference>
<proteinExistence type="predicted"/>
<dbReference type="PANTHER" id="PTHR30562">
    <property type="entry name" value="UVRC/OXIDOREDUCTASE"/>
    <property type="match status" value="1"/>
</dbReference>
<dbReference type="Pfam" id="PF08459">
    <property type="entry name" value="UvrC_RNaseH_dom"/>
    <property type="match status" value="1"/>
</dbReference>
<dbReference type="EMBL" id="MHRP01000050">
    <property type="protein sequence ID" value="OHA25366.1"/>
    <property type="molecule type" value="Genomic_DNA"/>
</dbReference>
<dbReference type="Proteomes" id="UP000177943">
    <property type="component" value="Unassembled WGS sequence"/>
</dbReference>
<feature type="domain" description="UvrC family homology region profile" evidence="3">
    <location>
        <begin position="114"/>
        <end position="348"/>
    </location>
</feature>
<dbReference type="InterPro" id="IPR035901">
    <property type="entry name" value="GIY-YIG_endonuc_sf"/>
</dbReference>
<evidence type="ECO:0008006" key="6">
    <source>
        <dbReference type="Google" id="ProtNLM"/>
    </source>
</evidence>
<dbReference type="GO" id="GO:0009380">
    <property type="term" value="C:excinuclease repair complex"/>
    <property type="evidence" value="ECO:0007669"/>
    <property type="project" value="TreeGrafter"/>
</dbReference>
<organism evidence="4 5">
    <name type="scientific">Candidatus Taylorbacteria bacterium RIFCSPHIGHO2_02_FULL_45_35</name>
    <dbReference type="NCBI Taxonomy" id="1802311"/>
    <lineage>
        <taxon>Bacteria</taxon>
        <taxon>Candidatus Tayloriibacteriota</taxon>
    </lineage>
</organism>
<dbReference type="SUPFAM" id="SSF82771">
    <property type="entry name" value="GIY-YIG endonuclease"/>
    <property type="match status" value="1"/>
</dbReference>
<dbReference type="InterPro" id="IPR047296">
    <property type="entry name" value="GIY-YIG_UvrC_Cho"/>
</dbReference>
<dbReference type="InterPro" id="IPR000305">
    <property type="entry name" value="GIY-YIG_endonuc"/>
</dbReference>
<dbReference type="InterPro" id="IPR001943">
    <property type="entry name" value="UVR_dom"/>
</dbReference>
<protein>
    <recommendedName>
        <fullName evidence="6">Excinuclease ABC subunit C</fullName>
    </recommendedName>
</protein>
<evidence type="ECO:0000259" key="2">
    <source>
        <dbReference type="PROSITE" id="PS50164"/>
    </source>
</evidence>
<dbReference type="AlphaFoldDB" id="A0A1G2MNC1"/>
<name>A0A1G2MNC1_9BACT</name>
<dbReference type="InterPro" id="IPR038476">
    <property type="entry name" value="UvrC_RNase_H_dom_sf"/>
</dbReference>
<dbReference type="PROSITE" id="PS50165">
    <property type="entry name" value="UVRC"/>
    <property type="match status" value="1"/>
</dbReference>
<dbReference type="PROSITE" id="PS50151">
    <property type="entry name" value="UVR"/>
    <property type="match status" value="1"/>
</dbReference>
<evidence type="ECO:0000259" key="1">
    <source>
        <dbReference type="PROSITE" id="PS50151"/>
    </source>
</evidence>
<dbReference type="Pfam" id="PF01541">
    <property type="entry name" value="GIY-YIG"/>
    <property type="match status" value="1"/>
</dbReference>
<gene>
    <name evidence="4" type="ORF">A3D56_04005</name>
</gene>
<dbReference type="CDD" id="cd10434">
    <property type="entry name" value="GIY-YIG_UvrC_Cho"/>
    <property type="match status" value="1"/>
</dbReference>